<evidence type="ECO:0000313" key="4">
    <source>
        <dbReference type="Proteomes" id="UP000258707"/>
    </source>
</evidence>
<dbReference type="Proteomes" id="UP000258707">
    <property type="component" value="Plasmid pAArc1-02"/>
</dbReference>
<organism evidence="3 4">
    <name type="scientific">Natrarchaeobaculum sulfurireducens</name>
    <dbReference type="NCBI Taxonomy" id="2044521"/>
    <lineage>
        <taxon>Archaea</taxon>
        <taxon>Methanobacteriati</taxon>
        <taxon>Methanobacteriota</taxon>
        <taxon>Stenosarchaea group</taxon>
        <taxon>Halobacteria</taxon>
        <taxon>Halobacteriales</taxon>
        <taxon>Natrialbaceae</taxon>
        <taxon>Natrarchaeobaculum</taxon>
    </lineage>
</organism>
<dbReference type="InterPro" id="IPR055898">
    <property type="entry name" value="DUF7475"/>
</dbReference>
<proteinExistence type="predicted"/>
<reference evidence="3 4" key="1">
    <citation type="submission" date="2017-10" db="EMBL/GenBank/DDBJ databases">
        <title>Phenotypic and genomic properties of facultatively anaerobic sulfur-reducing natronoarchaea from hypersaline soda lakes.</title>
        <authorList>
            <person name="Sorokin D.Y."/>
            <person name="Kublanov I.V."/>
            <person name="Roman P."/>
            <person name="Sinninghe Damste J.S."/>
            <person name="Golyshin P.N."/>
            <person name="Rojo D."/>
            <person name="Ciordia S."/>
            <person name="Mena Md.C."/>
            <person name="Ferrer M."/>
            <person name="Messina E."/>
            <person name="Smedile F."/>
            <person name="La Spada G."/>
            <person name="La Cono V."/>
            <person name="Yakimov M.M."/>
        </authorList>
    </citation>
    <scope>NUCLEOTIDE SEQUENCE [LARGE SCALE GENOMIC DNA]</scope>
    <source>
        <strain evidence="3 4">AArc1</strain>
        <plasmid evidence="4">paarc1-02</plasmid>
    </source>
</reference>
<keyword evidence="3" id="KW-0614">Plasmid</keyword>
<feature type="transmembrane region" description="Helical" evidence="2">
    <location>
        <begin position="65"/>
        <end position="85"/>
    </location>
</feature>
<feature type="region of interest" description="Disordered" evidence="1">
    <location>
        <begin position="1"/>
        <end position="26"/>
    </location>
</feature>
<geneLocation type="plasmid" evidence="4">
    <name>paarc1-02</name>
</geneLocation>
<keyword evidence="2" id="KW-1133">Transmembrane helix</keyword>
<dbReference type="EMBL" id="CP024046">
    <property type="protein sequence ID" value="AXR76311.1"/>
    <property type="molecule type" value="Genomic_DNA"/>
</dbReference>
<gene>
    <name evidence="3" type="ORF">AArc1_5110</name>
</gene>
<dbReference type="AlphaFoldDB" id="A0A346P9W6"/>
<keyword evidence="2" id="KW-0472">Membrane</keyword>
<protein>
    <submittedName>
        <fullName evidence="3">Uncharacterized protein</fullName>
    </submittedName>
</protein>
<evidence type="ECO:0000256" key="1">
    <source>
        <dbReference type="SAM" id="MobiDB-lite"/>
    </source>
</evidence>
<feature type="transmembrane region" description="Helical" evidence="2">
    <location>
        <begin position="91"/>
        <end position="111"/>
    </location>
</feature>
<feature type="transmembrane region" description="Helical" evidence="2">
    <location>
        <begin position="148"/>
        <end position="165"/>
    </location>
</feature>
<keyword evidence="2" id="KW-0812">Transmembrane</keyword>
<accession>A0A346P9W6</accession>
<sequence length="169" mass="18604">MRGRENLRPSGRRGCQSERGPTKPKNTIEDIAFPCWEANGFTHSSEYVGVTMSEARFDTSSVTPLHWLAVAMALLSAVVHLVLGLEFLPHWMGVSFVLSTGGFVGAVILFFANVRRPLLYLVGIPYTGSQIVFWLLVDPGGTDLALEVIDKTAQVVLVIALIVLYRRDT</sequence>
<name>A0A346P9W6_9EURY</name>
<evidence type="ECO:0000313" key="3">
    <source>
        <dbReference type="EMBL" id="AXR76311.1"/>
    </source>
</evidence>
<dbReference type="Pfam" id="PF24287">
    <property type="entry name" value="DUF7475"/>
    <property type="match status" value="1"/>
</dbReference>
<dbReference type="KEGG" id="nan:AArc1_5110"/>
<evidence type="ECO:0000256" key="2">
    <source>
        <dbReference type="SAM" id="Phobius"/>
    </source>
</evidence>
<feature type="transmembrane region" description="Helical" evidence="2">
    <location>
        <begin position="118"/>
        <end position="136"/>
    </location>
</feature>